<sequence length="79" mass="8586">MAFSCSAAWLCIFLILSSSILSMETRVLEQKNKLKAELGSESEGTSFEKTGSVSNSEVQKEDINSSKRLSPGGPDPQHH</sequence>
<feature type="chain" id="PRO_5014126409" evidence="8">
    <location>
        <begin position="23"/>
        <end position="79"/>
    </location>
</feature>
<dbReference type="EMBL" id="KZ451885">
    <property type="protein sequence ID" value="PKA66556.1"/>
    <property type="molecule type" value="Genomic_DNA"/>
</dbReference>
<feature type="signal peptide" evidence="8">
    <location>
        <begin position="1"/>
        <end position="22"/>
    </location>
</feature>
<protein>
    <submittedName>
        <fullName evidence="9">Uncharacterized protein</fullName>
    </submittedName>
</protein>
<dbReference type="PANTHER" id="PTHR33869:SF5">
    <property type="entry name" value="CLAVATA3_ESR (CLE)-RELATED PROTEIN 4"/>
    <property type="match status" value="1"/>
</dbReference>
<evidence type="ECO:0000313" key="10">
    <source>
        <dbReference type="Proteomes" id="UP000236161"/>
    </source>
</evidence>
<feature type="region of interest" description="Disordered" evidence="7">
    <location>
        <begin position="36"/>
        <end position="79"/>
    </location>
</feature>
<evidence type="ECO:0000256" key="4">
    <source>
        <dbReference type="ARBA" id="ARBA00022729"/>
    </source>
</evidence>
<name>A0A2I0BFL2_9ASPA</name>
<keyword evidence="10" id="KW-1185">Reference proteome</keyword>
<keyword evidence="3" id="KW-0964">Secreted</keyword>
<dbReference type="GO" id="GO:0005576">
    <property type="term" value="C:extracellular region"/>
    <property type="evidence" value="ECO:0007669"/>
    <property type="project" value="UniProtKB-SubCell"/>
</dbReference>
<keyword evidence="5" id="KW-0325">Glycoprotein</keyword>
<dbReference type="InterPro" id="IPR039616">
    <property type="entry name" value="CLE1-4"/>
</dbReference>
<dbReference type="GO" id="GO:0033612">
    <property type="term" value="F:receptor serine/threonine kinase binding"/>
    <property type="evidence" value="ECO:0007669"/>
    <property type="project" value="TreeGrafter"/>
</dbReference>
<evidence type="ECO:0000313" key="9">
    <source>
        <dbReference type="EMBL" id="PKA66556.1"/>
    </source>
</evidence>
<comment type="subcellular location">
    <subcellularLocation>
        <location evidence="1">Secreted</location>
    </subcellularLocation>
</comment>
<proteinExistence type="inferred from homology"/>
<feature type="compositionally biased region" description="Polar residues" evidence="7">
    <location>
        <begin position="42"/>
        <end position="57"/>
    </location>
</feature>
<dbReference type="Proteomes" id="UP000236161">
    <property type="component" value="Unassembled WGS sequence"/>
</dbReference>
<gene>
    <name evidence="9" type="ORF">AXF42_Ash003210</name>
</gene>
<keyword evidence="6" id="KW-0379">Hydroxylation</keyword>
<accession>A0A2I0BFL2</accession>
<evidence type="ECO:0000256" key="3">
    <source>
        <dbReference type="ARBA" id="ARBA00022525"/>
    </source>
</evidence>
<reference evidence="9 10" key="1">
    <citation type="journal article" date="2017" name="Nature">
        <title>The Apostasia genome and the evolution of orchids.</title>
        <authorList>
            <person name="Zhang G.Q."/>
            <person name="Liu K.W."/>
            <person name="Li Z."/>
            <person name="Lohaus R."/>
            <person name="Hsiao Y.Y."/>
            <person name="Niu S.C."/>
            <person name="Wang J.Y."/>
            <person name="Lin Y.C."/>
            <person name="Xu Q."/>
            <person name="Chen L.J."/>
            <person name="Yoshida K."/>
            <person name="Fujiwara S."/>
            <person name="Wang Z.W."/>
            <person name="Zhang Y.Q."/>
            <person name="Mitsuda N."/>
            <person name="Wang M."/>
            <person name="Liu G.H."/>
            <person name="Pecoraro L."/>
            <person name="Huang H.X."/>
            <person name="Xiao X.J."/>
            <person name="Lin M."/>
            <person name="Wu X.Y."/>
            <person name="Wu W.L."/>
            <person name="Chen Y.Y."/>
            <person name="Chang S.B."/>
            <person name="Sakamoto S."/>
            <person name="Ohme-Takagi M."/>
            <person name="Yagi M."/>
            <person name="Zeng S.J."/>
            <person name="Shen C.Y."/>
            <person name="Yeh C.M."/>
            <person name="Luo Y.B."/>
            <person name="Tsai W.C."/>
            <person name="Van de Peer Y."/>
            <person name="Liu Z.J."/>
        </authorList>
    </citation>
    <scope>NUCLEOTIDE SEQUENCE [LARGE SCALE GENOMIC DNA]</scope>
    <source>
        <strain evidence="10">cv. Shenzhen</strain>
        <tissue evidence="9">Stem</tissue>
    </source>
</reference>
<dbReference type="OrthoDB" id="592437at2759"/>
<evidence type="ECO:0000256" key="5">
    <source>
        <dbReference type="ARBA" id="ARBA00023180"/>
    </source>
</evidence>
<keyword evidence="4 8" id="KW-0732">Signal</keyword>
<evidence type="ECO:0000256" key="8">
    <source>
        <dbReference type="SAM" id="SignalP"/>
    </source>
</evidence>
<evidence type="ECO:0000256" key="2">
    <source>
        <dbReference type="ARBA" id="ARBA00005416"/>
    </source>
</evidence>
<dbReference type="AlphaFoldDB" id="A0A2I0BFL2"/>
<evidence type="ECO:0000256" key="7">
    <source>
        <dbReference type="SAM" id="MobiDB-lite"/>
    </source>
</evidence>
<comment type="similarity">
    <text evidence="2">Belongs to the CLV3/ESR signal peptide family.</text>
</comment>
<organism evidence="9 10">
    <name type="scientific">Apostasia shenzhenica</name>
    <dbReference type="NCBI Taxonomy" id="1088818"/>
    <lineage>
        <taxon>Eukaryota</taxon>
        <taxon>Viridiplantae</taxon>
        <taxon>Streptophyta</taxon>
        <taxon>Embryophyta</taxon>
        <taxon>Tracheophyta</taxon>
        <taxon>Spermatophyta</taxon>
        <taxon>Magnoliopsida</taxon>
        <taxon>Liliopsida</taxon>
        <taxon>Asparagales</taxon>
        <taxon>Orchidaceae</taxon>
        <taxon>Apostasioideae</taxon>
        <taxon>Apostasia</taxon>
    </lineage>
</organism>
<dbReference type="PANTHER" id="PTHR33869">
    <property type="entry name" value="CLAVATA3/ESR (CLE)-RELATED PROTEIN 3"/>
    <property type="match status" value="1"/>
</dbReference>
<evidence type="ECO:0000256" key="6">
    <source>
        <dbReference type="ARBA" id="ARBA00023278"/>
    </source>
</evidence>
<evidence type="ECO:0000256" key="1">
    <source>
        <dbReference type="ARBA" id="ARBA00004613"/>
    </source>
</evidence>